<dbReference type="AlphaFoldDB" id="A0A3D8K5U0"/>
<dbReference type="Gene3D" id="3.40.50.10540">
    <property type="entry name" value="Crotonobetainyl-coa:carnitine coa-transferase, domain 1"/>
    <property type="match status" value="1"/>
</dbReference>
<keyword evidence="1 3" id="KW-0808">Transferase</keyword>
<dbReference type="InterPro" id="IPR023606">
    <property type="entry name" value="CoA-Trfase_III_dom_1_sf"/>
</dbReference>
<feature type="region of interest" description="Disordered" evidence="2">
    <location>
        <begin position="359"/>
        <end position="378"/>
    </location>
</feature>
<dbReference type="Pfam" id="PF02515">
    <property type="entry name" value="CoA_transf_3"/>
    <property type="match status" value="1"/>
</dbReference>
<dbReference type="InterPro" id="IPR044855">
    <property type="entry name" value="CoA-Trfase_III_dom3_sf"/>
</dbReference>
<dbReference type="PANTHER" id="PTHR48207:SF3">
    <property type="entry name" value="SUCCINATE--HYDROXYMETHYLGLUTARATE COA-TRANSFERASE"/>
    <property type="match status" value="1"/>
</dbReference>
<dbReference type="OrthoDB" id="5294844at2"/>
<dbReference type="RefSeq" id="WP_115531859.1">
    <property type="nucleotide sequence ID" value="NZ_QRGA01000001.1"/>
</dbReference>
<evidence type="ECO:0000256" key="1">
    <source>
        <dbReference type="ARBA" id="ARBA00022679"/>
    </source>
</evidence>
<dbReference type="Proteomes" id="UP000256838">
    <property type="component" value="Unassembled WGS sequence"/>
</dbReference>
<dbReference type="EMBL" id="QRGA01000001">
    <property type="protein sequence ID" value="RDV00590.1"/>
    <property type="molecule type" value="Genomic_DNA"/>
</dbReference>
<dbReference type="InterPro" id="IPR003673">
    <property type="entry name" value="CoA-Trfase_fam_III"/>
</dbReference>
<accession>A0A3D8K5U0</accession>
<dbReference type="Gene3D" id="3.30.1540.10">
    <property type="entry name" value="formyl-coa transferase, domain 3"/>
    <property type="match status" value="1"/>
</dbReference>
<evidence type="ECO:0000313" key="3">
    <source>
        <dbReference type="EMBL" id="RDV00590.1"/>
    </source>
</evidence>
<sequence length="403" mass="42970">MASLPLSGIRVLDLSNVLSGPFCTYQLALLGADVLKIENPDGGDLARRLGADPQASARNMGASFVAVNAGKESMTLNLKHAAGKEILRRLVAETDVLVENFRPGVMDRLGLSAQSLLAVNPRLVYCAISGFGNDGPLAHRPAYDQIIQGMSGAMSVTGGPDTAPLRVGYPVADTVGGMSAALAICAAVLAAQRTGEGRIIDVSMLEATMSTMGWVVSNYLNAGVEPTPMGNENFTAAPSGTFACGEGKLNIAANETKQFIALCEVIGRPELAQDERFRERDTRKRHRAELKREIEAALRTDSAANWEARLIAVGVPVGLVLSVPDAVRQPQIAGRQFIREFEDGETVQRVTRSGFRLIDAQGKPSSGGPAKRAPRLSEHTQARLERLAFDAETIARLRDEGAI</sequence>
<dbReference type="PANTHER" id="PTHR48207">
    <property type="entry name" value="SUCCINATE--HYDROXYMETHYLGLUTARATE COA-TRANSFERASE"/>
    <property type="match status" value="1"/>
</dbReference>
<dbReference type="GO" id="GO:0008410">
    <property type="term" value="F:CoA-transferase activity"/>
    <property type="evidence" value="ECO:0007669"/>
    <property type="project" value="TreeGrafter"/>
</dbReference>
<proteinExistence type="predicted"/>
<organism evidence="3 4">
    <name type="scientific">Trinickia dinghuensis</name>
    <dbReference type="NCBI Taxonomy" id="2291023"/>
    <lineage>
        <taxon>Bacteria</taxon>
        <taxon>Pseudomonadati</taxon>
        <taxon>Pseudomonadota</taxon>
        <taxon>Betaproteobacteria</taxon>
        <taxon>Burkholderiales</taxon>
        <taxon>Burkholderiaceae</taxon>
        <taxon>Trinickia</taxon>
    </lineage>
</organism>
<protein>
    <submittedName>
        <fullName evidence="3">CoA transferase</fullName>
    </submittedName>
</protein>
<gene>
    <name evidence="3" type="ORF">DWV00_02110</name>
</gene>
<evidence type="ECO:0000256" key="2">
    <source>
        <dbReference type="SAM" id="MobiDB-lite"/>
    </source>
</evidence>
<reference evidence="3 4" key="1">
    <citation type="submission" date="2018-08" db="EMBL/GenBank/DDBJ databases">
        <title>Paraburkholderia sp. DHOM06 isolated from forest soil.</title>
        <authorList>
            <person name="Gao Z.-H."/>
            <person name="Qiu L.-H."/>
        </authorList>
    </citation>
    <scope>NUCLEOTIDE SEQUENCE [LARGE SCALE GENOMIC DNA]</scope>
    <source>
        <strain evidence="3 4">DHOM06</strain>
    </source>
</reference>
<name>A0A3D8K5U0_9BURK</name>
<keyword evidence="4" id="KW-1185">Reference proteome</keyword>
<dbReference type="InterPro" id="IPR050483">
    <property type="entry name" value="CoA-transferase_III_domain"/>
</dbReference>
<dbReference type="SUPFAM" id="SSF89796">
    <property type="entry name" value="CoA-transferase family III (CaiB/BaiF)"/>
    <property type="match status" value="1"/>
</dbReference>
<comment type="caution">
    <text evidence="3">The sequence shown here is derived from an EMBL/GenBank/DDBJ whole genome shotgun (WGS) entry which is preliminary data.</text>
</comment>
<evidence type="ECO:0000313" key="4">
    <source>
        <dbReference type="Proteomes" id="UP000256838"/>
    </source>
</evidence>